<evidence type="ECO:0000313" key="4">
    <source>
        <dbReference type="EMBL" id="KAJ8601839.1"/>
    </source>
</evidence>
<sequence length="179" mass="19162">MSVVAEARRSELLPRSEVEAMGIVWRKLLGFARQASSVLPVDVHVYCGSCWAHGAVSALADRVKIARNAQGADINPSVQHILNCHAGGTCNGGSVDGPYQWLMSNYLSYETSNPYVACSSDVSGGLCDAGEWTIQPYPNVTISDYGSISGEAAMKKEIYERGPISCGVDALPLLNYTTE</sequence>
<dbReference type="SUPFAM" id="SSF54001">
    <property type="entry name" value="Cysteine proteinases"/>
    <property type="match status" value="1"/>
</dbReference>
<comment type="caution">
    <text evidence="4">The sequence shown here is derived from an EMBL/GenBank/DDBJ whole genome shotgun (WGS) entry which is preliminary data.</text>
</comment>
<dbReference type="Pfam" id="PF00112">
    <property type="entry name" value="Peptidase_C1"/>
    <property type="match status" value="1"/>
</dbReference>
<accession>A0AAD7UCD7</accession>
<dbReference type="GO" id="GO:0006508">
    <property type="term" value="P:proteolysis"/>
    <property type="evidence" value="ECO:0007669"/>
    <property type="project" value="InterPro"/>
</dbReference>
<evidence type="ECO:0000256" key="2">
    <source>
        <dbReference type="ARBA" id="ARBA00023145"/>
    </source>
</evidence>
<dbReference type="Proteomes" id="UP001230188">
    <property type="component" value="Unassembled WGS sequence"/>
</dbReference>
<evidence type="ECO:0000256" key="1">
    <source>
        <dbReference type="ARBA" id="ARBA00008455"/>
    </source>
</evidence>
<organism evidence="4 5">
    <name type="scientific">Chrysophaeum taylorii</name>
    <dbReference type="NCBI Taxonomy" id="2483200"/>
    <lineage>
        <taxon>Eukaryota</taxon>
        <taxon>Sar</taxon>
        <taxon>Stramenopiles</taxon>
        <taxon>Ochrophyta</taxon>
        <taxon>Pelagophyceae</taxon>
        <taxon>Pelagomonadales</taxon>
        <taxon>Pelagomonadaceae</taxon>
        <taxon>Chrysophaeum</taxon>
    </lineage>
</organism>
<keyword evidence="2" id="KW-0865">Zymogen</keyword>
<dbReference type="InterPro" id="IPR013128">
    <property type="entry name" value="Peptidase_C1A"/>
</dbReference>
<feature type="domain" description="Peptidase C1A papain C-terminal" evidence="3">
    <location>
        <begin position="29"/>
        <end position="179"/>
    </location>
</feature>
<evidence type="ECO:0000313" key="5">
    <source>
        <dbReference type="Proteomes" id="UP001230188"/>
    </source>
</evidence>
<dbReference type="Gene3D" id="3.90.70.10">
    <property type="entry name" value="Cysteine proteinases"/>
    <property type="match status" value="1"/>
</dbReference>
<dbReference type="SMART" id="SM00645">
    <property type="entry name" value="Pept_C1"/>
    <property type="match status" value="1"/>
</dbReference>
<keyword evidence="5" id="KW-1185">Reference proteome</keyword>
<evidence type="ECO:0000259" key="3">
    <source>
        <dbReference type="SMART" id="SM00645"/>
    </source>
</evidence>
<gene>
    <name evidence="4" type="ORF">CTAYLR_010340</name>
</gene>
<dbReference type="InterPro" id="IPR000668">
    <property type="entry name" value="Peptidase_C1A_C"/>
</dbReference>
<dbReference type="EMBL" id="JAQMWT010000399">
    <property type="protein sequence ID" value="KAJ8601839.1"/>
    <property type="molecule type" value="Genomic_DNA"/>
</dbReference>
<name>A0AAD7UCD7_9STRA</name>
<dbReference type="InterPro" id="IPR038765">
    <property type="entry name" value="Papain-like_cys_pep_sf"/>
</dbReference>
<dbReference type="GO" id="GO:0008234">
    <property type="term" value="F:cysteine-type peptidase activity"/>
    <property type="evidence" value="ECO:0007669"/>
    <property type="project" value="InterPro"/>
</dbReference>
<comment type="similarity">
    <text evidence="1">Belongs to the peptidase C1 family.</text>
</comment>
<proteinExistence type="inferred from homology"/>
<dbReference type="AlphaFoldDB" id="A0AAD7UCD7"/>
<protein>
    <recommendedName>
        <fullName evidence="3">Peptidase C1A papain C-terminal domain-containing protein</fullName>
    </recommendedName>
</protein>
<reference evidence="4" key="1">
    <citation type="submission" date="2023-01" db="EMBL/GenBank/DDBJ databases">
        <title>Metagenome sequencing of chrysophaentin producing Chrysophaeum taylorii.</title>
        <authorList>
            <person name="Davison J."/>
            <person name="Bewley C."/>
        </authorList>
    </citation>
    <scope>NUCLEOTIDE SEQUENCE</scope>
    <source>
        <strain evidence="4">NIES-1699</strain>
    </source>
</reference>
<dbReference type="PANTHER" id="PTHR12411">
    <property type="entry name" value="CYSTEINE PROTEASE FAMILY C1-RELATED"/>
    <property type="match status" value="1"/>
</dbReference>